<dbReference type="InterPro" id="IPR031303">
    <property type="entry name" value="C5_meth_CS"/>
</dbReference>
<evidence type="ECO:0000313" key="9">
    <source>
        <dbReference type="EMBL" id="ARP83681.1"/>
    </source>
</evidence>
<dbReference type="PROSITE" id="PS00094">
    <property type="entry name" value="C5_MTASE_1"/>
    <property type="match status" value="1"/>
</dbReference>
<keyword evidence="2 6" id="KW-0808">Transferase</keyword>
<dbReference type="Gene3D" id="3.40.50.150">
    <property type="entry name" value="Vaccinia Virus protein VP39"/>
    <property type="match status" value="1"/>
</dbReference>
<evidence type="ECO:0000256" key="3">
    <source>
        <dbReference type="ARBA" id="ARBA00022691"/>
    </source>
</evidence>
<dbReference type="PANTHER" id="PTHR10629:SF52">
    <property type="entry name" value="DNA (CYTOSINE-5)-METHYLTRANSFERASE 1"/>
    <property type="match status" value="1"/>
</dbReference>
<dbReference type="InterPro" id="IPR018117">
    <property type="entry name" value="C5_DNA_meth_AS"/>
</dbReference>
<comment type="catalytic activity">
    <reaction evidence="5 8">
        <text>a 2'-deoxycytidine in DNA + S-adenosyl-L-methionine = a 5-methyl-2'-deoxycytidine in DNA + S-adenosyl-L-homocysteine + H(+)</text>
        <dbReference type="Rhea" id="RHEA:13681"/>
        <dbReference type="Rhea" id="RHEA-COMP:11369"/>
        <dbReference type="Rhea" id="RHEA-COMP:11370"/>
        <dbReference type="ChEBI" id="CHEBI:15378"/>
        <dbReference type="ChEBI" id="CHEBI:57856"/>
        <dbReference type="ChEBI" id="CHEBI:59789"/>
        <dbReference type="ChEBI" id="CHEBI:85452"/>
        <dbReference type="ChEBI" id="CHEBI:85454"/>
        <dbReference type="EC" id="2.1.1.37"/>
    </reaction>
</comment>
<keyword evidence="4" id="KW-0680">Restriction system</keyword>
<evidence type="ECO:0000256" key="2">
    <source>
        <dbReference type="ARBA" id="ARBA00022679"/>
    </source>
</evidence>
<name>A0A1W6YRP3_9BORD</name>
<dbReference type="REBASE" id="201130">
    <property type="entry name" value="M.Bge19157ORF24620P"/>
</dbReference>
<dbReference type="Gene3D" id="3.90.120.10">
    <property type="entry name" value="DNA Methylase, subunit A, domain 2"/>
    <property type="match status" value="1"/>
</dbReference>
<dbReference type="PROSITE" id="PS51679">
    <property type="entry name" value="SAM_MT_C5"/>
    <property type="match status" value="1"/>
</dbReference>
<dbReference type="GO" id="GO:0009307">
    <property type="term" value="P:DNA restriction-modification system"/>
    <property type="evidence" value="ECO:0007669"/>
    <property type="project" value="UniProtKB-KW"/>
</dbReference>
<dbReference type="InterPro" id="IPR001525">
    <property type="entry name" value="C5_MeTfrase"/>
</dbReference>
<gene>
    <name evidence="9" type="ORF">CAL12_24620</name>
</gene>
<dbReference type="Pfam" id="PF00145">
    <property type="entry name" value="DNA_methylase"/>
    <property type="match status" value="1"/>
</dbReference>
<dbReference type="Proteomes" id="UP000194151">
    <property type="component" value="Chromosome"/>
</dbReference>
<dbReference type="PRINTS" id="PR00105">
    <property type="entry name" value="C5METTRFRASE"/>
</dbReference>
<sequence length="331" mass="37503">MTTVAPLPRSRSSYRRKRPTAVSLFSGCGGSDAGIINAGFDVLMANDIIPYARDVYLANHPTTDYVLGDIRKVQSFPQADLLVGCYPCQGFSQGGVRDPGRSINYLYLEFRRALAAIRPKAFIVENVSGMVRENFRHLLEDQLRVFRLCGYRVTHSVLNAADYGVPQERRRIFIVGIRSDFGLKYSFPTESHGQGRPHATKTIGDALAGLPLWPEGEFYARSFHWYYLSRDRRRDWLEPSKTIVSNPRHMPLHPISPKLIKREHNVWEFESDAPARRFSYREAACLQGFSKDLIFPDTGVGTLDMRYKVIGNAVPPPLFHAVAANLPDIWD</sequence>
<dbReference type="GO" id="GO:0003886">
    <property type="term" value="F:DNA (cytosine-5-)-methyltransferase activity"/>
    <property type="evidence" value="ECO:0007669"/>
    <property type="project" value="UniProtKB-EC"/>
</dbReference>
<evidence type="ECO:0000256" key="8">
    <source>
        <dbReference type="RuleBase" id="RU000417"/>
    </source>
</evidence>
<dbReference type="EC" id="2.1.1.37" evidence="8"/>
<evidence type="ECO:0000256" key="5">
    <source>
        <dbReference type="ARBA" id="ARBA00047422"/>
    </source>
</evidence>
<dbReference type="CDD" id="cd00315">
    <property type="entry name" value="Cyt_C5_DNA_methylase"/>
    <property type="match status" value="1"/>
</dbReference>
<evidence type="ECO:0000256" key="4">
    <source>
        <dbReference type="ARBA" id="ARBA00022747"/>
    </source>
</evidence>
<dbReference type="AlphaFoldDB" id="A0A1W6YRP3"/>
<dbReference type="SUPFAM" id="SSF53335">
    <property type="entry name" value="S-adenosyl-L-methionine-dependent methyltransferases"/>
    <property type="match status" value="1"/>
</dbReference>
<feature type="active site" evidence="6">
    <location>
        <position position="88"/>
    </location>
</feature>
<proteinExistence type="inferred from homology"/>
<protein>
    <recommendedName>
        <fullName evidence="8">Cytosine-specific methyltransferase</fullName>
        <ecNumber evidence="8">2.1.1.37</ecNumber>
    </recommendedName>
</protein>
<dbReference type="InterPro" id="IPR050390">
    <property type="entry name" value="C5-Methyltransferase"/>
</dbReference>
<dbReference type="KEGG" id="bgv:CAL12_24620"/>
<dbReference type="STRING" id="1416806.CAL12_24620"/>
<evidence type="ECO:0000313" key="10">
    <source>
        <dbReference type="Proteomes" id="UP000194151"/>
    </source>
</evidence>
<keyword evidence="10" id="KW-1185">Reference proteome</keyword>
<keyword evidence="1 6" id="KW-0489">Methyltransferase</keyword>
<evidence type="ECO:0000256" key="6">
    <source>
        <dbReference type="PROSITE-ProRule" id="PRU01016"/>
    </source>
</evidence>
<accession>A0A1W6YRP3</accession>
<dbReference type="GO" id="GO:0032259">
    <property type="term" value="P:methylation"/>
    <property type="evidence" value="ECO:0007669"/>
    <property type="project" value="UniProtKB-KW"/>
</dbReference>
<evidence type="ECO:0000256" key="7">
    <source>
        <dbReference type="RuleBase" id="RU000416"/>
    </source>
</evidence>
<dbReference type="NCBIfam" id="TIGR00675">
    <property type="entry name" value="dcm"/>
    <property type="match status" value="1"/>
</dbReference>
<organism evidence="9 10">
    <name type="scientific">Bordetella genomosp. 8</name>
    <dbReference type="NCBI Taxonomy" id="1416806"/>
    <lineage>
        <taxon>Bacteria</taxon>
        <taxon>Pseudomonadati</taxon>
        <taxon>Pseudomonadota</taxon>
        <taxon>Betaproteobacteria</taxon>
        <taxon>Burkholderiales</taxon>
        <taxon>Alcaligenaceae</taxon>
        <taxon>Bordetella</taxon>
    </lineage>
</organism>
<keyword evidence="3 6" id="KW-0949">S-adenosyl-L-methionine</keyword>
<dbReference type="PROSITE" id="PS00095">
    <property type="entry name" value="C5_MTASE_2"/>
    <property type="match status" value="1"/>
</dbReference>
<comment type="similarity">
    <text evidence="6 7">Belongs to the class I-like SAM-binding methyltransferase superfamily. C5-methyltransferase family.</text>
</comment>
<dbReference type="EMBL" id="CP021108">
    <property type="protein sequence ID" value="ARP83681.1"/>
    <property type="molecule type" value="Genomic_DNA"/>
</dbReference>
<dbReference type="PANTHER" id="PTHR10629">
    <property type="entry name" value="CYTOSINE-SPECIFIC METHYLTRANSFERASE"/>
    <property type="match status" value="1"/>
</dbReference>
<dbReference type="GO" id="GO:0044027">
    <property type="term" value="P:negative regulation of gene expression via chromosomal CpG island methylation"/>
    <property type="evidence" value="ECO:0007669"/>
    <property type="project" value="TreeGrafter"/>
</dbReference>
<evidence type="ECO:0000256" key="1">
    <source>
        <dbReference type="ARBA" id="ARBA00022603"/>
    </source>
</evidence>
<dbReference type="GO" id="GO:0003677">
    <property type="term" value="F:DNA binding"/>
    <property type="evidence" value="ECO:0007669"/>
    <property type="project" value="TreeGrafter"/>
</dbReference>
<dbReference type="OrthoDB" id="9813719at2"/>
<dbReference type="InterPro" id="IPR029063">
    <property type="entry name" value="SAM-dependent_MTases_sf"/>
</dbReference>
<dbReference type="RefSeq" id="WP_086067007.1">
    <property type="nucleotide sequence ID" value="NZ_CP021108.1"/>
</dbReference>
<reference evidence="9 10" key="1">
    <citation type="submission" date="2017-05" db="EMBL/GenBank/DDBJ databases">
        <title>Complete and WGS of Bordetella genogroups.</title>
        <authorList>
            <person name="Spilker T."/>
            <person name="LiPuma J."/>
        </authorList>
    </citation>
    <scope>NUCLEOTIDE SEQUENCE [LARGE SCALE GENOMIC DNA]</scope>
    <source>
        <strain evidence="9 10">AU19157</strain>
    </source>
</reference>